<dbReference type="Proteomes" id="UP000824120">
    <property type="component" value="Chromosome 9"/>
</dbReference>
<feature type="region of interest" description="Disordered" evidence="1">
    <location>
        <begin position="79"/>
        <end position="137"/>
    </location>
</feature>
<evidence type="ECO:0000313" key="2">
    <source>
        <dbReference type="EMBL" id="KAG5585912.1"/>
    </source>
</evidence>
<feature type="compositionally biased region" description="Basic and acidic residues" evidence="1">
    <location>
        <begin position="94"/>
        <end position="109"/>
    </location>
</feature>
<dbReference type="EMBL" id="JACXVP010000009">
    <property type="protein sequence ID" value="KAG5585912.1"/>
    <property type="molecule type" value="Genomic_DNA"/>
</dbReference>
<dbReference type="AlphaFoldDB" id="A0A9J5XG82"/>
<sequence>MFGKEKGLVLENEVRVYMDLMFGEYVKSLSKDKNSNHSSSLSISSFEKFSSLPSSLGSTVQSIGSLGFTSSFIPQRQRTIDRKGETVEISELPSIEKCRNEDEGKENPRNHRSASKHTSGSKKIGPECIGSQHSLTK</sequence>
<keyword evidence="3" id="KW-1185">Reference proteome</keyword>
<protein>
    <submittedName>
        <fullName evidence="2">Uncharacterized protein</fullName>
    </submittedName>
</protein>
<evidence type="ECO:0000256" key="1">
    <source>
        <dbReference type="SAM" id="MobiDB-lite"/>
    </source>
</evidence>
<gene>
    <name evidence="2" type="ORF">H5410_046346</name>
</gene>
<reference evidence="2 3" key="1">
    <citation type="submission" date="2020-09" db="EMBL/GenBank/DDBJ databases">
        <title>De no assembly of potato wild relative species, Solanum commersonii.</title>
        <authorList>
            <person name="Cho K."/>
        </authorList>
    </citation>
    <scope>NUCLEOTIDE SEQUENCE [LARGE SCALE GENOMIC DNA]</scope>
    <source>
        <strain evidence="2">LZ3.2</strain>
        <tissue evidence="2">Leaf</tissue>
    </source>
</reference>
<organism evidence="2 3">
    <name type="scientific">Solanum commersonii</name>
    <name type="common">Commerson's wild potato</name>
    <name type="synonym">Commerson's nightshade</name>
    <dbReference type="NCBI Taxonomy" id="4109"/>
    <lineage>
        <taxon>Eukaryota</taxon>
        <taxon>Viridiplantae</taxon>
        <taxon>Streptophyta</taxon>
        <taxon>Embryophyta</taxon>
        <taxon>Tracheophyta</taxon>
        <taxon>Spermatophyta</taxon>
        <taxon>Magnoliopsida</taxon>
        <taxon>eudicotyledons</taxon>
        <taxon>Gunneridae</taxon>
        <taxon>Pentapetalae</taxon>
        <taxon>asterids</taxon>
        <taxon>lamiids</taxon>
        <taxon>Solanales</taxon>
        <taxon>Solanaceae</taxon>
        <taxon>Solanoideae</taxon>
        <taxon>Solaneae</taxon>
        <taxon>Solanum</taxon>
    </lineage>
</organism>
<evidence type="ECO:0000313" key="3">
    <source>
        <dbReference type="Proteomes" id="UP000824120"/>
    </source>
</evidence>
<name>A0A9J5XG82_SOLCO</name>
<accession>A0A9J5XG82</accession>
<dbReference type="OrthoDB" id="671511at2759"/>
<proteinExistence type="predicted"/>
<comment type="caution">
    <text evidence="2">The sequence shown here is derived from an EMBL/GenBank/DDBJ whole genome shotgun (WGS) entry which is preliminary data.</text>
</comment>